<evidence type="ECO:0000313" key="1">
    <source>
        <dbReference type="EMBL" id="GFY18183.1"/>
    </source>
</evidence>
<name>A0A8X6T442_TRICX</name>
<dbReference type="PANTHER" id="PTHR47331">
    <property type="entry name" value="PHD-TYPE DOMAIN-CONTAINING PROTEIN"/>
    <property type="match status" value="1"/>
</dbReference>
<gene>
    <name evidence="1" type="primary">AVEN_184072_1</name>
    <name evidence="1" type="ORF">TNCV_2045891</name>
</gene>
<dbReference type="Proteomes" id="UP000887159">
    <property type="component" value="Unassembled WGS sequence"/>
</dbReference>
<accession>A0A8X6T442</accession>
<dbReference type="EMBL" id="BMAU01021348">
    <property type="protein sequence ID" value="GFY18183.1"/>
    <property type="molecule type" value="Genomic_DNA"/>
</dbReference>
<dbReference type="AlphaFoldDB" id="A0A8X6T442"/>
<keyword evidence="2" id="KW-1185">Reference proteome</keyword>
<dbReference type="PANTHER" id="PTHR47331:SF1">
    <property type="entry name" value="GAG-LIKE PROTEIN"/>
    <property type="match status" value="1"/>
</dbReference>
<evidence type="ECO:0000313" key="2">
    <source>
        <dbReference type="Proteomes" id="UP000887159"/>
    </source>
</evidence>
<protein>
    <submittedName>
        <fullName evidence="1">DUF1758 domain-containing protein</fullName>
    </submittedName>
</protein>
<comment type="caution">
    <text evidence="1">The sequence shown here is derived from an EMBL/GenBank/DDBJ whole genome shotgun (WGS) entry which is preliminary data.</text>
</comment>
<organism evidence="1 2">
    <name type="scientific">Trichonephila clavipes</name>
    <name type="common">Golden silk orbweaver</name>
    <name type="synonym">Nephila clavipes</name>
    <dbReference type="NCBI Taxonomy" id="2585209"/>
    <lineage>
        <taxon>Eukaryota</taxon>
        <taxon>Metazoa</taxon>
        <taxon>Ecdysozoa</taxon>
        <taxon>Arthropoda</taxon>
        <taxon>Chelicerata</taxon>
        <taxon>Arachnida</taxon>
        <taxon>Araneae</taxon>
        <taxon>Araneomorphae</taxon>
        <taxon>Entelegynae</taxon>
        <taxon>Araneoidea</taxon>
        <taxon>Nephilidae</taxon>
        <taxon>Trichonephila</taxon>
    </lineage>
</organism>
<reference evidence="1" key="1">
    <citation type="submission" date="2020-08" db="EMBL/GenBank/DDBJ databases">
        <title>Multicomponent nature underlies the extraordinary mechanical properties of spider dragline silk.</title>
        <authorList>
            <person name="Kono N."/>
            <person name="Nakamura H."/>
            <person name="Mori M."/>
            <person name="Yoshida Y."/>
            <person name="Ohtoshi R."/>
            <person name="Malay A.D."/>
            <person name="Moran D.A.P."/>
            <person name="Tomita M."/>
            <person name="Numata K."/>
            <person name="Arakawa K."/>
        </authorList>
    </citation>
    <scope>NUCLEOTIDE SEQUENCE</scope>
</reference>
<dbReference type="CDD" id="cd00303">
    <property type="entry name" value="retropepsin_like"/>
    <property type="match status" value="1"/>
</dbReference>
<sequence length="232" mass="26232">MKKIPSAAYLLTTASKEVKKQCVFCTEKHSRRDCFQAQKMNLAERHNILREKQCCFACLTPKHTARSCKTYLRCVICGKKHVPLMCESLKAKNQDSYRSENKGPKVEVNMANNTSSPRVFLQTLKLKMVCGNKEIPVRAILDSGSQKYYVLKSVAEKMGYIPLRKKILIHSLFGGIKSDKCEHTCYRIRLRNQDNSVTCNLEALDQTSICDNIASVTPGSLSLSLGFQNLMK</sequence>
<proteinExistence type="predicted"/>